<organism evidence="2 3">
    <name type="scientific">Nakamurella flavida</name>
    <dbReference type="NCBI Taxonomy" id="363630"/>
    <lineage>
        <taxon>Bacteria</taxon>
        <taxon>Bacillati</taxon>
        <taxon>Actinomycetota</taxon>
        <taxon>Actinomycetes</taxon>
        <taxon>Nakamurellales</taxon>
        <taxon>Nakamurellaceae</taxon>
        <taxon>Nakamurella</taxon>
    </lineage>
</organism>
<dbReference type="PANTHER" id="PTHR34309:SF10">
    <property type="entry name" value="SLR1406 PROTEIN"/>
    <property type="match status" value="1"/>
</dbReference>
<keyword evidence="3" id="KW-1185">Reference proteome</keyword>
<name>A0A938YI19_9ACTN</name>
<dbReference type="AlphaFoldDB" id="A0A938YI19"/>
<dbReference type="RefSeq" id="WP_205258185.1">
    <property type="nucleotide sequence ID" value="NZ_BAAAPV010000002.1"/>
</dbReference>
<dbReference type="InterPro" id="IPR005624">
    <property type="entry name" value="PduO/GlcC-like"/>
</dbReference>
<evidence type="ECO:0000256" key="1">
    <source>
        <dbReference type="SAM" id="MobiDB-lite"/>
    </source>
</evidence>
<dbReference type="Proteomes" id="UP000663801">
    <property type="component" value="Unassembled WGS sequence"/>
</dbReference>
<proteinExistence type="predicted"/>
<dbReference type="SUPFAM" id="SSF143744">
    <property type="entry name" value="GlcG-like"/>
    <property type="match status" value="1"/>
</dbReference>
<dbReference type="InterPro" id="IPR038084">
    <property type="entry name" value="PduO/GlcC-like_sf"/>
</dbReference>
<evidence type="ECO:0000313" key="2">
    <source>
        <dbReference type="EMBL" id="MBM9478070.1"/>
    </source>
</evidence>
<dbReference type="InterPro" id="IPR052517">
    <property type="entry name" value="GlcG_carb_metab_protein"/>
</dbReference>
<comment type="caution">
    <text evidence="2">The sequence shown here is derived from an EMBL/GenBank/DDBJ whole genome shotgun (WGS) entry which is preliminary data.</text>
</comment>
<dbReference type="PANTHER" id="PTHR34309">
    <property type="entry name" value="SLR1406 PROTEIN"/>
    <property type="match status" value="1"/>
</dbReference>
<gene>
    <name evidence="2" type="ORF">JL107_16595</name>
</gene>
<evidence type="ECO:0000313" key="3">
    <source>
        <dbReference type="Proteomes" id="UP000663801"/>
    </source>
</evidence>
<sequence>MTQQVSAVQSLPRPELHARQDVSASTALQIVAGVRQEAERRGVRMGIAVTDSAGQLVAALRMDGAQLVAVRLATDKAYTASAFGHPTDAWSQSSAPGGSDWGLASAADGRLIVFAGGIPLHADGELVGGVGVSGAAADVDAACARAGAAAVGLLAP</sequence>
<protein>
    <submittedName>
        <fullName evidence="2">Heme-binding protein</fullName>
    </submittedName>
</protein>
<reference evidence="2" key="1">
    <citation type="submission" date="2021-01" db="EMBL/GenBank/DDBJ databases">
        <title>KCTC 19127 draft genome.</title>
        <authorList>
            <person name="An D."/>
        </authorList>
    </citation>
    <scope>NUCLEOTIDE SEQUENCE</scope>
    <source>
        <strain evidence="2">KCTC 19127</strain>
    </source>
</reference>
<dbReference type="Gene3D" id="3.30.450.150">
    <property type="entry name" value="Haem-degrading domain"/>
    <property type="match status" value="1"/>
</dbReference>
<dbReference type="EMBL" id="JAERWL010000014">
    <property type="protein sequence ID" value="MBM9478070.1"/>
    <property type="molecule type" value="Genomic_DNA"/>
</dbReference>
<dbReference type="Pfam" id="PF03928">
    <property type="entry name" value="HbpS-like"/>
    <property type="match status" value="1"/>
</dbReference>
<feature type="region of interest" description="Disordered" evidence="1">
    <location>
        <begin position="1"/>
        <end position="20"/>
    </location>
</feature>
<accession>A0A938YI19</accession>